<evidence type="ECO:0000313" key="2">
    <source>
        <dbReference type="EMBL" id="MFC6754868.1"/>
    </source>
</evidence>
<proteinExistence type="predicted"/>
<name>A0ABD5SD31_9EURY</name>
<dbReference type="InterPro" id="IPR058307">
    <property type="entry name" value="DUF7994"/>
</dbReference>
<protein>
    <submittedName>
        <fullName evidence="2">Uncharacterized protein</fullName>
    </submittedName>
</protein>
<dbReference type="Pfam" id="PF25957">
    <property type="entry name" value="DUF7994"/>
    <property type="match status" value="1"/>
</dbReference>
<feature type="transmembrane region" description="Helical" evidence="1">
    <location>
        <begin position="65"/>
        <end position="86"/>
    </location>
</feature>
<comment type="caution">
    <text evidence="2">The sequence shown here is derived from an EMBL/GenBank/DDBJ whole genome shotgun (WGS) entry which is preliminary data.</text>
</comment>
<feature type="non-terminal residue" evidence="2">
    <location>
        <position position="102"/>
    </location>
</feature>
<accession>A0ABD5SD31</accession>
<reference evidence="2 3" key="1">
    <citation type="journal article" date="2019" name="Int. J. Syst. Evol. Microbiol.">
        <title>The Global Catalogue of Microorganisms (GCM) 10K type strain sequencing project: providing services to taxonomists for standard genome sequencing and annotation.</title>
        <authorList>
            <consortium name="The Broad Institute Genomics Platform"/>
            <consortium name="The Broad Institute Genome Sequencing Center for Infectious Disease"/>
            <person name="Wu L."/>
            <person name="Ma J."/>
        </authorList>
    </citation>
    <scope>NUCLEOTIDE SEQUENCE [LARGE SCALE GENOMIC DNA]</scope>
    <source>
        <strain evidence="2 3">CGMCC 1.3239</strain>
    </source>
</reference>
<dbReference type="EMBL" id="JBHSWW010000406">
    <property type="protein sequence ID" value="MFC6754868.1"/>
    <property type="molecule type" value="Genomic_DNA"/>
</dbReference>
<sequence>MKREWFAVLGVGLLVMFGGGTALFGTSFWASPLRAVQGVLLIAGGIVFVWGGRGEVRYGLEPIRLIGLGNVALGGVVILNGVSTLLGGLPSETAALTAALAA</sequence>
<dbReference type="Proteomes" id="UP001596442">
    <property type="component" value="Unassembled WGS sequence"/>
</dbReference>
<keyword evidence="1" id="KW-0812">Transmembrane</keyword>
<keyword evidence="1" id="KW-1133">Transmembrane helix</keyword>
<evidence type="ECO:0000313" key="3">
    <source>
        <dbReference type="Proteomes" id="UP001596442"/>
    </source>
</evidence>
<gene>
    <name evidence="2" type="ORF">ACFQEU_15600</name>
</gene>
<evidence type="ECO:0000256" key="1">
    <source>
        <dbReference type="SAM" id="Phobius"/>
    </source>
</evidence>
<feature type="transmembrane region" description="Helical" evidence="1">
    <location>
        <begin position="35"/>
        <end position="53"/>
    </location>
</feature>
<keyword evidence="1" id="KW-0472">Membrane</keyword>
<keyword evidence="3" id="KW-1185">Reference proteome</keyword>
<dbReference type="AlphaFoldDB" id="A0ABD5SD31"/>
<organism evidence="2 3">
    <name type="scientific">Halorubrum tibetense</name>
    <dbReference type="NCBI Taxonomy" id="175631"/>
    <lineage>
        <taxon>Archaea</taxon>
        <taxon>Methanobacteriati</taxon>
        <taxon>Methanobacteriota</taxon>
        <taxon>Stenosarchaea group</taxon>
        <taxon>Halobacteria</taxon>
        <taxon>Halobacteriales</taxon>
        <taxon>Haloferacaceae</taxon>
        <taxon>Halorubrum</taxon>
    </lineage>
</organism>
<dbReference type="RefSeq" id="WP_379783649.1">
    <property type="nucleotide sequence ID" value="NZ_JBHSWW010000406.1"/>
</dbReference>